<organism evidence="3">
    <name type="scientific">Aureococcus anophagefferens</name>
    <name type="common">Harmful bloom alga</name>
    <dbReference type="NCBI Taxonomy" id="44056"/>
    <lineage>
        <taxon>Eukaryota</taxon>
        <taxon>Sar</taxon>
        <taxon>Stramenopiles</taxon>
        <taxon>Ochrophyta</taxon>
        <taxon>Pelagophyceae</taxon>
        <taxon>Pelagomonadales</taxon>
        <taxon>Pelagomonadaceae</taxon>
        <taxon>Aureococcus</taxon>
    </lineage>
</organism>
<dbReference type="KEGG" id="aaf:AURANDRAFT_72045"/>
<dbReference type="GeneID" id="20228518"/>
<feature type="region of interest" description="Disordered" evidence="1">
    <location>
        <begin position="987"/>
        <end position="1008"/>
    </location>
</feature>
<reference evidence="2 3" key="1">
    <citation type="journal article" date="2011" name="Proc. Natl. Acad. Sci. U.S.A.">
        <title>Niche of harmful alga Aureococcus anophagefferens revealed through ecogenomics.</title>
        <authorList>
            <person name="Gobler C.J."/>
            <person name="Berry D.L."/>
            <person name="Dyhrman S.T."/>
            <person name="Wilhelm S.W."/>
            <person name="Salamov A."/>
            <person name="Lobanov A.V."/>
            <person name="Zhang Y."/>
            <person name="Collier J.L."/>
            <person name="Wurch L.L."/>
            <person name="Kustka A.B."/>
            <person name="Dill B.D."/>
            <person name="Shah M."/>
            <person name="VerBerkmoes N.C."/>
            <person name="Kuo A."/>
            <person name="Terry A."/>
            <person name="Pangilinan J."/>
            <person name="Lindquist E.A."/>
            <person name="Lucas S."/>
            <person name="Paulsen I.T."/>
            <person name="Hattenrath-Lehmann T.K."/>
            <person name="Talmage S.C."/>
            <person name="Walker E.A."/>
            <person name="Koch F."/>
            <person name="Burson A.M."/>
            <person name="Marcoval M.A."/>
            <person name="Tang Y.Z."/>
            <person name="Lecleir G.R."/>
            <person name="Coyne K.J."/>
            <person name="Berg G.M."/>
            <person name="Bertrand E.M."/>
            <person name="Saito M.A."/>
            <person name="Gladyshev V.N."/>
            <person name="Grigoriev I.V."/>
        </authorList>
    </citation>
    <scope>NUCLEOTIDE SEQUENCE [LARGE SCALE GENOMIC DNA]</scope>
    <source>
        <strain evidence="3">CCMP 1984</strain>
    </source>
</reference>
<keyword evidence="3" id="KW-1185">Reference proteome</keyword>
<dbReference type="Proteomes" id="UP000002729">
    <property type="component" value="Unassembled WGS sequence"/>
</dbReference>
<protein>
    <submittedName>
        <fullName evidence="2">Uncharacterized protein</fullName>
    </submittedName>
</protein>
<evidence type="ECO:0000313" key="2">
    <source>
        <dbReference type="EMBL" id="EGB06144.1"/>
    </source>
</evidence>
<evidence type="ECO:0000313" key="3">
    <source>
        <dbReference type="Proteomes" id="UP000002729"/>
    </source>
</evidence>
<accession>F0YF80</accession>
<dbReference type="EMBL" id="GL833136">
    <property type="protein sequence ID" value="EGB06144.1"/>
    <property type="molecule type" value="Genomic_DNA"/>
</dbReference>
<proteinExistence type="predicted"/>
<dbReference type="InParanoid" id="F0YF80"/>
<evidence type="ECO:0000256" key="1">
    <source>
        <dbReference type="SAM" id="MobiDB-lite"/>
    </source>
</evidence>
<dbReference type="OrthoDB" id="10555006at2759"/>
<feature type="compositionally biased region" description="Basic and acidic residues" evidence="1">
    <location>
        <begin position="623"/>
        <end position="634"/>
    </location>
</feature>
<feature type="region of interest" description="Disordered" evidence="1">
    <location>
        <begin position="677"/>
        <end position="698"/>
    </location>
</feature>
<dbReference type="AlphaFoldDB" id="F0YF80"/>
<name>F0YF80_AURAN</name>
<dbReference type="RefSeq" id="XP_009039099.1">
    <property type="nucleotide sequence ID" value="XM_009040851.1"/>
</dbReference>
<feature type="region of interest" description="Disordered" evidence="1">
    <location>
        <begin position="615"/>
        <end position="634"/>
    </location>
</feature>
<feature type="compositionally biased region" description="Basic and acidic residues" evidence="1">
    <location>
        <begin position="436"/>
        <end position="449"/>
    </location>
</feature>
<gene>
    <name evidence="2" type="ORF">AURANDRAFT_72045</name>
</gene>
<sequence>MLVEDEDLILAQLEASDDVEDHFARAESAVLELLRYDRSFRDASPPDRNRAELVVGRLFQSTAWSEHDERRRVADFEALDHDLRAAIGIAVRDASAQTTADDERDALGLAAETLESLAALMAAKIVTTYASLEARLLENGDSVIWMNYFGLTMRDILLCISEENESTEADMHVRERRTGGRGMVLRFWRHHNGHVWAEVRFINGDTLTVRSTNLERVSLSDDEVEALSKFEALPADPLELLQRTIDRSVRVTADDGVELTNEFDEVLQADGTALTADDLSVNRRGDGRVVPEGGIDEEAALEASTRARAGRATTRTRQLVCRACDDDPASAVVTCDICVRRARGSRAEWRVSLNSNGVLDNGVLHKMRSHCGQFASVRHASTLEHCVALGRLSGRVFSTRAATTGKGAARDARGSALAARGPRGKRPAARAAGAAPEKRPRASLAKKDDGPRLQIFDVNTGRYVDVKKDAGRGIRYHRLRHRLRGILEAHGAAAAPAADASDPEPAPKSTADKCFELAALLLEGGFVGKLPVARAADVRALSDARRALEARPDLEDVVLRDDEADPEEPAAAAAAAAARAAAADVTASRRRERMALLLVAHQLWTPSRTRRFVGGVAPDADDDARRDREGAEAASRDAMDVEAFCAADAAGRALDGANVGAWRAALEAGGFEPGLRVEGPAIREPAPPPRKLGAEAPSASAARCRRAVASARLSGALEPQREAAMENDVFTGRHRTRTTPDAVLDAGWTRHWDVVTDVAGAFARAFGAATDGFVDDGVCEALLKEARRLPDVGAYIGAHLVRSLLAVFDLKIPLVEWGAFTMSDDSVGQMVKLLGDDARTPVALLAALRKRLDPARAPFFFEGGGAGDGGAAAPAAAGRCDAGALALLLCEVHSCWALITRHSVHHAQWAFERVVGTLRDTPAGWADAVREVLLDEYHQPFDDAVVYHPAHKLVLISMVAKGLHDVNVLKLPPPATYAARPDFRVLAPGDDDAPARSDASESPPPPRQVEYMAPYGRGELAVPVDRGDCAPDGPDVAEAASALLAAVDVLPPLPPIPRVEPTTTYQHYVRDLDVDAELDDAPPLAAAG</sequence>
<feature type="region of interest" description="Disordered" evidence="1">
    <location>
        <begin position="402"/>
        <end position="449"/>
    </location>
</feature>